<evidence type="ECO:0000313" key="1">
    <source>
        <dbReference type="EMBL" id="PIS39432.1"/>
    </source>
</evidence>
<accession>A0A2H0YNW3</accession>
<protein>
    <submittedName>
        <fullName evidence="1">Uncharacterized protein</fullName>
    </submittedName>
</protein>
<dbReference type="Proteomes" id="UP000230088">
    <property type="component" value="Unassembled WGS sequence"/>
</dbReference>
<evidence type="ECO:0000313" key="2">
    <source>
        <dbReference type="Proteomes" id="UP000230088"/>
    </source>
</evidence>
<reference evidence="2" key="1">
    <citation type="submission" date="2017-09" db="EMBL/GenBank/DDBJ databases">
        <title>Depth-based differentiation of microbial function through sediment-hosted aquifers and enrichment of novel symbionts in the deep terrestrial subsurface.</title>
        <authorList>
            <person name="Probst A.J."/>
            <person name="Ladd B."/>
            <person name="Jarett J.K."/>
            <person name="Geller-Mcgrath D.E."/>
            <person name="Sieber C.M.K."/>
            <person name="Emerson J.B."/>
            <person name="Anantharaman K."/>
            <person name="Thomas B.C."/>
            <person name="Malmstrom R."/>
            <person name="Stieglmeier M."/>
            <person name="Klingl A."/>
            <person name="Woyke T."/>
            <person name="Ryan C.M."/>
            <person name="Banfield J.F."/>
        </authorList>
    </citation>
    <scope>NUCLEOTIDE SEQUENCE [LARGE SCALE GENOMIC DNA]</scope>
</reference>
<organism evidence="1 2">
    <name type="scientific">Candidatus Nealsonbacteria bacterium CG08_land_8_20_14_0_20_38_20</name>
    <dbReference type="NCBI Taxonomy" id="1974705"/>
    <lineage>
        <taxon>Bacteria</taxon>
        <taxon>Candidatus Nealsoniibacteriota</taxon>
    </lineage>
</organism>
<dbReference type="AlphaFoldDB" id="A0A2H0YNW3"/>
<sequence length="138" mass="15764">MKNPDKVFAKVKTPEQIAQEGKRAEMTGEKGLNPYESLFTTKSDNYYLALTDPFFEDAIDALKQLRATENDQGKPREINKINPSELKDISVKPEHILTDRGEIHFRDIKEKNPFILKTAEIKPTPDIAHKDTAKLLQN</sequence>
<proteinExistence type="predicted"/>
<name>A0A2H0YNW3_9BACT</name>
<dbReference type="EMBL" id="PEYD01000039">
    <property type="protein sequence ID" value="PIS39432.1"/>
    <property type="molecule type" value="Genomic_DNA"/>
</dbReference>
<comment type="caution">
    <text evidence="1">The sequence shown here is derived from an EMBL/GenBank/DDBJ whole genome shotgun (WGS) entry which is preliminary data.</text>
</comment>
<gene>
    <name evidence="1" type="ORF">COT33_02105</name>
</gene>